<evidence type="ECO:0000259" key="3">
    <source>
        <dbReference type="Pfam" id="PF18152"/>
    </source>
</evidence>
<dbReference type="RefSeq" id="WP_103892381.1">
    <property type="nucleotide sequence ID" value="NZ_BKBJ01000003.1"/>
</dbReference>
<dbReference type="InterPro" id="IPR052899">
    <property type="entry name" value="Class-I_DAHP_synthase"/>
</dbReference>
<reference evidence="4 5" key="1">
    <citation type="journal article" date="2012" name="Int. J. Syst. Evol. Microbiol.">
        <title>Characterization of Tetragenococcus strains from sugar thick juice reveals a novel species, Tetragenococcus osmophilus sp. nov., and divides Tetragenococcus halophilus into two subspecies, T. halophilus subsp. halophilus subsp. nov. and T. halophilus subsp. flandriensis subsp. nov.</title>
        <authorList>
            <person name="Juste A."/>
            <person name="Van Trappen S."/>
            <person name="Verreth C."/>
            <person name="Cleenwerck I."/>
            <person name="De Vos P."/>
            <person name="Lievens B."/>
            <person name="Willems K.A."/>
        </authorList>
    </citation>
    <scope>NUCLEOTIDE SEQUENCE [LARGE SCALE GENOMIC DNA]</scope>
    <source>
        <strain evidence="4 5">LMG 26042</strain>
    </source>
</reference>
<feature type="domain" description="DAHP synthase ferredoxin-like" evidence="3">
    <location>
        <begin position="1"/>
        <end position="66"/>
    </location>
</feature>
<dbReference type="EMBL" id="CP027768">
    <property type="protein sequence ID" value="AYW50429.1"/>
    <property type="molecule type" value="Genomic_DNA"/>
</dbReference>
<dbReference type="Proteomes" id="UP000280475">
    <property type="component" value="Chromosome"/>
</dbReference>
<dbReference type="PANTHER" id="PTHR43018:SF2">
    <property type="entry name" value="PHOSPHO-2-DEHYDRO-3-DEOXYHEPTONATE ALDOLASE"/>
    <property type="match status" value="1"/>
</dbReference>
<evidence type="ECO:0000256" key="1">
    <source>
        <dbReference type="ARBA" id="ARBA00022679"/>
    </source>
</evidence>
<dbReference type="InterPro" id="IPR006218">
    <property type="entry name" value="DAHP1/KDSA"/>
</dbReference>
<dbReference type="Pfam" id="PF00793">
    <property type="entry name" value="DAHP_synth_1"/>
    <property type="match status" value="1"/>
</dbReference>
<dbReference type="Gene3D" id="3.30.70.1140">
    <property type="entry name" value="Phospho-2-dehydro-3-deoxyheptonate aldolase, domain 1"/>
    <property type="match status" value="1"/>
</dbReference>
<keyword evidence="1" id="KW-0808">Transferase</keyword>
<dbReference type="Pfam" id="PF18152">
    <property type="entry name" value="DAHP_snth_FXD"/>
    <property type="match status" value="1"/>
</dbReference>
<dbReference type="GO" id="GO:0016740">
    <property type="term" value="F:transferase activity"/>
    <property type="evidence" value="ECO:0007669"/>
    <property type="project" value="UniProtKB-KW"/>
</dbReference>
<dbReference type="SUPFAM" id="SSF51569">
    <property type="entry name" value="Aldolase"/>
    <property type="match status" value="1"/>
</dbReference>
<evidence type="ECO:0000313" key="4">
    <source>
        <dbReference type="EMBL" id="AYW50429.1"/>
    </source>
</evidence>
<dbReference type="InterPro" id="IPR041071">
    <property type="entry name" value="DAHP_snth_FXD"/>
</dbReference>
<proteinExistence type="predicted"/>
<dbReference type="NCBIfam" id="NF009239">
    <property type="entry name" value="PRK12595.1"/>
    <property type="match status" value="1"/>
</dbReference>
<sequence length="346" mass="37829">MIIIMKPCATKKQVTSVIDRIKDIGLDVQINQDKEQVVLGLLGDTRSVQDIAFRSYEGVDTTIRISNTYKLTSREFHPQDTVVDVDGVKIGDGSFITMAGPCSVEGLDQIRQTAQIAKAGGAKILRGGAFKPRTSPYAFQGLEEEGLKYLRQAADELDMKVITEVMDESHIDLVAQYSDILQIGARNMQNFKLLAAVGKTGKPIGLKRGISGTINEWLNAAEYVAVAGKSPVIFIERGIRTFEDATRNTFDLSAVPLIKKMSHFPIIVDPSHGTGVWDLVPPMARAGVAAGADGMIVEIHPAPENAWSDGQQSLNEDTYRKMMQEIEVLNAAMNEIHSLEMLTAGR</sequence>
<feature type="domain" description="DAHP synthetase I/KDSA" evidence="2">
    <location>
        <begin position="82"/>
        <end position="327"/>
    </location>
</feature>
<organism evidence="4 5">
    <name type="scientific">Tetragenococcus halophilus</name>
    <name type="common">Pediococcus halophilus</name>
    <dbReference type="NCBI Taxonomy" id="51669"/>
    <lineage>
        <taxon>Bacteria</taxon>
        <taxon>Bacillati</taxon>
        <taxon>Bacillota</taxon>
        <taxon>Bacilli</taxon>
        <taxon>Lactobacillales</taxon>
        <taxon>Enterococcaceae</taxon>
        <taxon>Tetragenococcus</taxon>
    </lineage>
</organism>
<dbReference type="NCBIfam" id="NF006421">
    <property type="entry name" value="PRK08673.1"/>
    <property type="match status" value="1"/>
</dbReference>
<evidence type="ECO:0000259" key="2">
    <source>
        <dbReference type="Pfam" id="PF00793"/>
    </source>
</evidence>
<name>A0A3G5FJE6_TETHA</name>
<accession>A0A3G5FJE6</accession>
<dbReference type="AlphaFoldDB" id="A0A3G5FJE6"/>
<protein>
    <submittedName>
        <fullName evidence="4">3-deoxy-7-phosphoheptulonate synthase</fullName>
    </submittedName>
</protein>
<gene>
    <name evidence="4" type="primary">aroF</name>
    <name evidence="4" type="ORF">C7H83_08140</name>
</gene>
<dbReference type="Gene3D" id="3.20.20.70">
    <property type="entry name" value="Aldolase class I"/>
    <property type="match status" value="1"/>
</dbReference>
<dbReference type="InterPro" id="IPR006268">
    <property type="entry name" value="DAHP_syn_2"/>
</dbReference>
<dbReference type="GO" id="GO:0016832">
    <property type="term" value="F:aldehyde-lyase activity"/>
    <property type="evidence" value="ECO:0007669"/>
    <property type="project" value="InterPro"/>
</dbReference>
<dbReference type="NCBIfam" id="TIGR01361">
    <property type="entry name" value="DAHP_synth_Bsub"/>
    <property type="match status" value="1"/>
</dbReference>
<dbReference type="GO" id="GO:0009073">
    <property type="term" value="P:aromatic amino acid family biosynthetic process"/>
    <property type="evidence" value="ECO:0007669"/>
    <property type="project" value="InterPro"/>
</dbReference>
<dbReference type="PANTHER" id="PTHR43018">
    <property type="entry name" value="PHOSPHO-2-DEHYDRO-3-DEOXYHEPTONATE ALDOLASE"/>
    <property type="match status" value="1"/>
</dbReference>
<evidence type="ECO:0000313" key="5">
    <source>
        <dbReference type="Proteomes" id="UP000280475"/>
    </source>
</evidence>
<dbReference type="InterPro" id="IPR013785">
    <property type="entry name" value="Aldolase_TIM"/>
</dbReference>